<accession>A0A6A7BQZ2</accession>
<feature type="region of interest" description="Disordered" evidence="1">
    <location>
        <begin position="72"/>
        <end position="99"/>
    </location>
</feature>
<protein>
    <submittedName>
        <fullName evidence="2">Uncharacterized protein</fullName>
    </submittedName>
</protein>
<gene>
    <name evidence="2" type="ORF">K470DRAFT_261104</name>
</gene>
<feature type="region of interest" description="Disordered" evidence="1">
    <location>
        <begin position="406"/>
        <end position="434"/>
    </location>
</feature>
<feature type="compositionally biased region" description="Gly residues" evidence="1">
    <location>
        <begin position="406"/>
        <end position="415"/>
    </location>
</feature>
<proteinExistence type="predicted"/>
<feature type="compositionally biased region" description="Polar residues" evidence="1">
    <location>
        <begin position="425"/>
        <end position="434"/>
    </location>
</feature>
<keyword evidence="3" id="KW-1185">Reference proteome</keyword>
<sequence>MLVGASGLLRLVCRVNDIAELVRLVAPLFIVGPRQVGRSSRCGYPSLVPVHSHNNTPTLSIVPLSGTTQLQDQQSNAWPGSRGGARGRGKGRGGKRPLVEEAQSVPNLKRVRITAERYDQSLIESYVDKDYEDNDHSVDEDLVDDEIRDDLGHIGNANHVDFVEDVEDDDNLTEMRASIAPSVTHPTPLPNGGPSILRAQHQRRVTAPLGLSAPRAPPAGTPVPSMSDDPLGIAGSLSQTARVRPSRPTMITADAALPNVALGVAIKYIGKLVTMNKELHIRLQALEAWVNEMHKTKAAEGGICAAMRQLLFWKHARGALWGDNSAVAAELRSRGVMEKAPTQSVLTEISQIKSDLRQNLRKRLRDKWKVSQCFASRADFLKQWDLNYHLLRLIFKRDLQRHGWEKGNGGRGLPGRQGPSRVNRLINNSWTSRQ</sequence>
<dbReference type="EMBL" id="MU006066">
    <property type="protein sequence ID" value="KAF2857109.1"/>
    <property type="molecule type" value="Genomic_DNA"/>
</dbReference>
<dbReference type="Proteomes" id="UP000799421">
    <property type="component" value="Unassembled WGS sequence"/>
</dbReference>
<organism evidence="2 3">
    <name type="scientific">Piedraia hortae CBS 480.64</name>
    <dbReference type="NCBI Taxonomy" id="1314780"/>
    <lineage>
        <taxon>Eukaryota</taxon>
        <taxon>Fungi</taxon>
        <taxon>Dikarya</taxon>
        <taxon>Ascomycota</taxon>
        <taxon>Pezizomycotina</taxon>
        <taxon>Dothideomycetes</taxon>
        <taxon>Dothideomycetidae</taxon>
        <taxon>Capnodiales</taxon>
        <taxon>Piedraiaceae</taxon>
        <taxon>Piedraia</taxon>
    </lineage>
</organism>
<dbReference type="AlphaFoldDB" id="A0A6A7BQZ2"/>
<reference evidence="2" key="1">
    <citation type="journal article" date="2020" name="Stud. Mycol.">
        <title>101 Dothideomycetes genomes: a test case for predicting lifestyles and emergence of pathogens.</title>
        <authorList>
            <person name="Haridas S."/>
            <person name="Albert R."/>
            <person name="Binder M."/>
            <person name="Bloem J."/>
            <person name="Labutti K."/>
            <person name="Salamov A."/>
            <person name="Andreopoulos B."/>
            <person name="Baker S."/>
            <person name="Barry K."/>
            <person name="Bills G."/>
            <person name="Bluhm B."/>
            <person name="Cannon C."/>
            <person name="Castanera R."/>
            <person name="Culley D."/>
            <person name="Daum C."/>
            <person name="Ezra D."/>
            <person name="Gonzalez J."/>
            <person name="Henrissat B."/>
            <person name="Kuo A."/>
            <person name="Liang C."/>
            <person name="Lipzen A."/>
            <person name="Lutzoni F."/>
            <person name="Magnuson J."/>
            <person name="Mondo S."/>
            <person name="Nolan M."/>
            <person name="Ohm R."/>
            <person name="Pangilinan J."/>
            <person name="Park H.-J."/>
            <person name="Ramirez L."/>
            <person name="Alfaro M."/>
            <person name="Sun H."/>
            <person name="Tritt A."/>
            <person name="Yoshinaga Y."/>
            <person name="Zwiers L.-H."/>
            <person name="Turgeon B."/>
            <person name="Goodwin S."/>
            <person name="Spatafora J."/>
            <person name="Crous P."/>
            <person name="Grigoriev I."/>
        </authorList>
    </citation>
    <scope>NUCLEOTIDE SEQUENCE</scope>
    <source>
        <strain evidence="2">CBS 480.64</strain>
    </source>
</reference>
<feature type="compositionally biased region" description="Basic residues" evidence="1">
    <location>
        <begin position="85"/>
        <end position="95"/>
    </location>
</feature>
<evidence type="ECO:0000313" key="2">
    <source>
        <dbReference type="EMBL" id="KAF2857109.1"/>
    </source>
</evidence>
<evidence type="ECO:0000256" key="1">
    <source>
        <dbReference type="SAM" id="MobiDB-lite"/>
    </source>
</evidence>
<name>A0A6A7BQZ2_9PEZI</name>
<evidence type="ECO:0000313" key="3">
    <source>
        <dbReference type="Proteomes" id="UP000799421"/>
    </source>
</evidence>